<dbReference type="PROSITE" id="PS51257">
    <property type="entry name" value="PROKAR_LIPOPROTEIN"/>
    <property type="match status" value="1"/>
</dbReference>
<dbReference type="EMBL" id="JFKB01000001">
    <property type="protein sequence ID" value="OSQ50142.1"/>
    <property type="molecule type" value="Genomic_DNA"/>
</dbReference>
<evidence type="ECO:0008006" key="3">
    <source>
        <dbReference type="Google" id="ProtNLM"/>
    </source>
</evidence>
<accession>A0A1Y2LFZ0</accession>
<sequence length="150" mass="16444">MISEFSRKWRVGLVAILLVLTACSEPGPNEAEIAASLHELHDETLLGLVSHLENIVSSDARRSAGGRIRVSMQYELVFDTDFADVIQIVADPGSVSETERARFSGYIGILGTVELTGMTGRYGEFEKGQRFDVARDVDFAKIKGAWIAQP</sequence>
<name>A0A1Y2LFZ0_9PROT</name>
<proteinExistence type="predicted"/>
<organism evidence="1 2">
    <name type="scientific">Thalassospira alkalitolerans</name>
    <dbReference type="NCBI Taxonomy" id="1293890"/>
    <lineage>
        <taxon>Bacteria</taxon>
        <taxon>Pseudomonadati</taxon>
        <taxon>Pseudomonadota</taxon>
        <taxon>Alphaproteobacteria</taxon>
        <taxon>Rhodospirillales</taxon>
        <taxon>Thalassospiraceae</taxon>
        <taxon>Thalassospira</taxon>
    </lineage>
</organism>
<dbReference type="STRING" id="1293890.TALK_01240"/>
<comment type="caution">
    <text evidence="1">The sequence shown here is derived from an EMBL/GenBank/DDBJ whole genome shotgun (WGS) entry which is preliminary data.</text>
</comment>
<reference evidence="1 2" key="1">
    <citation type="submission" date="2014-03" db="EMBL/GenBank/DDBJ databases">
        <title>The draft genome sequence of Thalassospira alkalitolerans JCM 18968.</title>
        <authorList>
            <person name="Lai Q."/>
            <person name="Shao Z."/>
        </authorList>
    </citation>
    <scope>NUCLEOTIDE SEQUENCE [LARGE SCALE GENOMIC DNA]</scope>
    <source>
        <strain evidence="1 2">JCM 18968</strain>
    </source>
</reference>
<dbReference type="AlphaFoldDB" id="A0A1Y2LFZ0"/>
<dbReference type="OrthoDB" id="9917014at2"/>
<gene>
    <name evidence="1" type="ORF">TALK_01240</name>
</gene>
<evidence type="ECO:0000313" key="1">
    <source>
        <dbReference type="EMBL" id="OSQ50142.1"/>
    </source>
</evidence>
<dbReference type="Proteomes" id="UP000193396">
    <property type="component" value="Unassembled WGS sequence"/>
</dbReference>
<protein>
    <recommendedName>
        <fullName evidence="3">Lipoprotein</fullName>
    </recommendedName>
</protein>
<keyword evidence="2" id="KW-1185">Reference proteome</keyword>
<evidence type="ECO:0000313" key="2">
    <source>
        <dbReference type="Proteomes" id="UP000193396"/>
    </source>
</evidence>
<dbReference type="RefSeq" id="WP_085615044.1">
    <property type="nucleotide sequence ID" value="NZ_CAXBPE010000004.1"/>
</dbReference>